<evidence type="ECO:0000256" key="3">
    <source>
        <dbReference type="ARBA" id="ARBA00022525"/>
    </source>
</evidence>
<dbReference type="Pfam" id="PF00720">
    <property type="entry name" value="SSI"/>
    <property type="match status" value="1"/>
</dbReference>
<dbReference type="SUPFAM" id="SSF55399">
    <property type="entry name" value="Subtilisin inhibitor"/>
    <property type="match status" value="1"/>
</dbReference>
<comment type="similarity">
    <text evidence="2">Belongs to the protease inhibitor I16 (SSI) family.</text>
</comment>
<proteinExistence type="inferred from homology"/>
<evidence type="ECO:0000313" key="9">
    <source>
        <dbReference type="EMBL" id="RAY14592.1"/>
    </source>
</evidence>
<evidence type="ECO:0000256" key="4">
    <source>
        <dbReference type="ARBA" id="ARBA00022690"/>
    </source>
</evidence>
<keyword evidence="5" id="KW-0722">Serine protease inhibitor</keyword>
<dbReference type="GO" id="GO:0005576">
    <property type="term" value="C:extracellular region"/>
    <property type="evidence" value="ECO:0007669"/>
    <property type="project" value="UniProtKB-SubCell"/>
</dbReference>
<dbReference type="Proteomes" id="UP000251891">
    <property type="component" value="Unassembled WGS sequence"/>
</dbReference>
<dbReference type="AlphaFoldDB" id="A0A365H6G6"/>
<keyword evidence="4" id="KW-0646">Protease inhibitor</keyword>
<evidence type="ECO:0000256" key="5">
    <source>
        <dbReference type="ARBA" id="ARBA00022900"/>
    </source>
</evidence>
<evidence type="ECO:0000259" key="8">
    <source>
        <dbReference type="Pfam" id="PF00720"/>
    </source>
</evidence>
<feature type="region of interest" description="Disordered" evidence="7">
    <location>
        <begin position="23"/>
        <end position="48"/>
    </location>
</feature>
<evidence type="ECO:0000313" key="10">
    <source>
        <dbReference type="Proteomes" id="UP000251891"/>
    </source>
</evidence>
<evidence type="ECO:0000256" key="6">
    <source>
        <dbReference type="ARBA" id="ARBA00023157"/>
    </source>
</evidence>
<evidence type="ECO:0000256" key="1">
    <source>
        <dbReference type="ARBA" id="ARBA00004613"/>
    </source>
</evidence>
<dbReference type="RefSeq" id="WP_111866600.1">
    <property type="nucleotide sequence ID" value="NZ_QLYX01000005.1"/>
</dbReference>
<evidence type="ECO:0000256" key="7">
    <source>
        <dbReference type="SAM" id="MobiDB-lite"/>
    </source>
</evidence>
<comment type="subcellular location">
    <subcellularLocation>
        <location evidence="1">Secreted</location>
    </subcellularLocation>
</comment>
<accession>A0A365H6G6</accession>
<dbReference type="Gene3D" id="3.30.350.10">
    <property type="entry name" value="Subtilisin inhibitor-like"/>
    <property type="match status" value="1"/>
</dbReference>
<keyword evidence="10" id="KW-1185">Reference proteome</keyword>
<protein>
    <recommendedName>
        <fullName evidence="8">Subtilisin inhibitor domain-containing protein</fullName>
    </recommendedName>
</protein>
<keyword evidence="6" id="KW-1015">Disulfide bond</keyword>
<organism evidence="9 10">
    <name type="scientific">Actinomadura craniellae</name>
    <dbReference type="NCBI Taxonomy" id="2231787"/>
    <lineage>
        <taxon>Bacteria</taxon>
        <taxon>Bacillati</taxon>
        <taxon>Actinomycetota</taxon>
        <taxon>Actinomycetes</taxon>
        <taxon>Streptosporangiales</taxon>
        <taxon>Thermomonosporaceae</taxon>
        <taxon>Actinomadura</taxon>
    </lineage>
</organism>
<reference evidence="9 10" key="1">
    <citation type="submission" date="2018-06" db="EMBL/GenBank/DDBJ databases">
        <title>Actinomadura craniellae sp. nov. isolated from marine sponge Craniella sp.</title>
        <authorList>
            <person name="Li L."/>
            <person name="Xu Q.H."/>
            <person name="Lin H.W."/>
            <person name="Lu Y.H."/>
        </authorList>
    </citation>
    <scope>NUCLEOTIDE SEQUENCE [LARGE SCALE GENOMIC DNA]</scope>
    <source>
        <strain evidence="9 10">LHW63021</strain>
    </source>
</reference>
<feature type="domain" description="Subtilisin inhibitor" evidence="8">
    <location>
        <begin position="40"/>
        <end position="116"/>
    </location>
</feature>
<dbReference type="GO" id="GO:0004867">
    <property type="term" value="F:serine-type endopeptidase inhibitor activity"/>
    <property type="evidence" value="ECO:0007669"/>
    <property type="project" value="UniProtKB-KW"/>
</dbReference>
<dbReference type="InterPro" id="IPR023549">
    <property type="entry name" value="Subtilisin_inhibitor"/>
</dbReference>
<dbReference type="InterPro" id="IPR036819">
    <property type="entry name" value="Subtilisin_inhibitor-like_sf"/>
</dbReference>
<evidence type="ECO:0000256" key="2">
    <source>
        <dbReference type="ARBA" id="ARBA00010472"/>
    </source>
</evidence>
<dbReference type="EMBL" id="QLYX01000005">
    <property type="protein sequence ID" value="RAY14592.1"/>
    <property type="molecule type" value="Genomic_DNA"/>
</dbReference>
<sequence>MRYLLFALTASALVLTGCGGDDEAGTSPTAVSPTPAGASKLTVQVRESASAKPRTWTLTCDPAGGDHPAAAQSCAALARAGRWYEPVPPSQMCTEIYGGPQSATVTGTWRGETVNASFNRKNGCEISRWSKIAPTLGAT</sequence>
<dbReference type="PROSITE" id="PS51257">
    <property type="entry name" value="PROKAR_LIPOPROTEIN"/>
    <property type="match status" value="1"/>
</dbReference>
<keyword evidence="3" id="KW-0964">Secreted</keyword>
<comment type="caution">
    <text evidence="9">The sequence shown here is derived from an EMBL/GenBank/DDBJ whole genome shotgun (WGS) entry which is preliminary data.</text>
</comment>
<name>A0A365H6G6_9ACTN</name>
<dbReference type="OrthoDB" id="3427327at2"/>
<gene>
    <name evidence="9" type="ORF">DPM19_12540</name>
</gene>